<dbReference type="Proteomes" id="UP000831532">
    <property type="component" value="Chromosome"/>
</dbReference>
<name>A0ABY4AC52_9BURK</name>
<reference evidence="2 3" key="1">
    <citation type="submission" date="2020-10" db="EMBL/GenBank/DDBJ databases">
        <title>Genome analysis of Massilia species.</title>
        <authorList>
            <person name="Jung D.-H."/>
        </authorList>
    </citation>
    <scope>NUCLEOTIDE SEQUENCE [LARGE SCALE GENOMIC DNA]</scope>
    <source>
        <strain evidence="3">sipir</strain>
    </source>
</reference>
<keyword evidence="3" id="KW-1185">Reference proteome</keyword>
<protein>
    <submittedName>
        <fullName evidence="2">Uncharacterized protein</fullName>
    </submittedName>
</protein>
<dbReference type="RefSeq" id="WP_243493226.1">
    <property type="nucleotide sequence ID" value="NZ_CP063361.1"/>
</dbReference>
<organism evidence="2 3">
    <name type="scientific">Massilia violaceinigra</name>
    <dbReference type="NCBI Taxonomy" id="2045208"/>
    <lineage>
        <taxon>Bacteria</taxon>
        <taxon>Pseudomonadati</taxon>
        <taxon>Pseudomonadota</taxon>
        <taxon>Betaproteobacteria</taxon>
        <taxon>Burkholderiales</taxon>
        <taxon>Oxalobacteraceae</taxon>
        <taxon>Telluria group</taxon>
        <taxon>Massilia</taxon>
    </lineage>
</organism>
<evidence type="ECO:0000256" key="1">
    <source>
        <dbReference type="SAM" id="MobiDB-lite"/>
    </source>
</evidence>
<gene>
    <name evidence="2" type="ORF">INH39_11075</name>
</gene>
<proteinExistence type="predicted"/>
<evidence type="ECO:0000313" key="2">
    <source>
        <dbReference type="EMBL" id="UOD32157.1"/>
    </source>
</evidence>
<accession>A0ABY4AC52</accession>
<dbReference type="EMBL" id="CP063361">
    <property type="protein sequence ID" value="UOD32157.1"/>
    <property type="molecule type" value="Genomic_DNA"/>
</dbReference>
<feature type="compositionally biased region" description="Basic and acidic residues" evidence="1">
    <location>
        <begin position="369"/>
        <end position="381"/>
    </location>
</feature>
<evidence type="ECO:0000313" key="3">
    <source>
        <dbReference type="Proteomes" id="UP000831532"/>
    </source>
</evidence>
<feature type="region of interest" description="Disordered" evidence="1">
    <location>
        <begin position="369"/>
        <end position="401"/>
    </location>
</feature>
<sequence length="401" mass="43301">MTYCLGWRTRHGVAIIADSLLSAAQPDLYQHPEITHTTFGELQGKTKSKRFSYVAEEGLKLRVGSDFIVGFAGDVGLGRRLMDQFQIEYAAGKSLRDAATAALKKIAASHSDTTVLIGGYEGKKPVLLRIDTAPRGVSYVDKLVQIGSVPAAQMGWTAHMAEKLAGMPFTNASDGGNAERLFTPMIALVQSYGVHDNLVEQGIGGAFLGAWVTPDGAQWQRDALYAVHRADVKAAEAIMCGVSVRPRFACLISNQTDVVKIITVGKDDPGTSVTAEADKVTSQFDSALFDYVISINSEKHIVTVIEMKRSRHHRLLSLRPGDTGTIGITWTEQLIAMANTVAGVPSPDGQELTLYVIPFLGMSPGEQAHRDRFAHDEELARKAKAPPSHRVSPAAPENDPP</sequence>